<sequence length="248" mass="26950">MTLREPEIVILSTPTGPMRALVLRPAGEGKFPGLLFHSEIFQLTAPIVRTAAFLAGHGFIVALPEIYHEYLESGTVLAYDQAGSDVGNRLKIEKPVVAYDGDNRAVLDYLKSHESCTGALGSFGPCIGGHLTYRAALQPDVAAAACFYPTDLHKRSLGAGMNDDSLARAADIQGELMLVFGRQDPHVPAEGRAMIYQTLTAAGVNFTWHEFNAAHAFLRDEGLRYDPELARQALGMTVDFFRRCLGGQ</sequence>
<dbReference type="InterPro" id="IPR029058">
    <property type="entry name" value="AB_hydrolase_fold"/>
</dbReference>
<dbReference type="PANTHER" id="PTHR47562:SF2">
    <property type="entry name" value="CARBOXYMETHYLENEBUTENOLIDASE-RELATED"/>
    <property type="match status" value="1"/>
</dbReference>
<dbReference type="RefSeq" id="WP_078811877.1">
    <property type="nucleotide sequence ID" value="NZ_FUYE01000002.1"/>
</dbReference>
<dbReference type="STRING" id="48467.SAMN02745166_00664"/>
<reference evidence="3" key="1">
    <citation type="submission" date="2017-02" db="EMBL/GenBank/DDBJ databases">
        <authorList>
            <person name="Varghese N."/>
            <person name="Submissions S."/>
        </authorList>
    </citation>
    <scope>NUCLEOTIDE SEQUENCE [LARGE SCALE GENOMIC DNA]</scope>
    <source>
        <strain evidence="3">ATCC 700200</strain>
    </source>
</reference>
<keyword evidence="3" id="KW-1185">Reference proteome</keyword>
<dbReference type="GO" id="GO:0016787">
    <property type="term" value="F:hydrolase activity"/>
    <property type="evidence" value="ECO:0007669"/>
    <property type="project" value="InterPro"/>
</dbReference>
<dbReference type="InterPro" id="IPR002925">
    <property type="entry name" value="Dienelactn_hydro"/>
</dbReference>
<proteinExistence type="predicted"/>
<evidence type="ECO:0000313" key="2">
    <source>
        <dbReference type="EMBL" id="SKA80657.1"/>
    </source>
</evidence>
<dbReference type="EMBL" id="FUYE01000002">
    <property type="protein sequence ID" value="SKA80657.1"/>
    <property type="molecule type" value="Genomic_DNA"/>
</dbReference>
<name>A0A1T4WU69_9BACT</name>
<dbReference type="Proteomes" id="UP000190774">
    <property type="component" value="Unassembled WGS sequence"/>
</dbReference>
<evidence type="ECO:0000313" key="3">
    <source>
        <dbReference type="Proteomes" id="UP000190774"/>
    </source>
</evidence>
<dbReference type="Pfam" id="PF01738">
    <property type="entry name" value="DLH"/>
    <property type="match status" value="1"/>
</dbReference>
<dbReference type="AlphaFoldDB" id="A0A1T4WU69"/>
<feature type="domain" description="Dienelactone hydrolase" evidence="1">
    <location>
        <begin position="18"/>
        <end position="244"/>
    </location>
</feature>
<gene>
    <name evidence="2" type="ORF">SAMN02745166_00664</name>
</gene>
<dbReference type="SUPFAM" id="SSF53474">
    <property type="entry name" value="alpha/beta-Hydrolases"/>
    <property type="match status" value="1"/>
</dbReference>
<dbReference type="PANTHER" id="PTHR47562">
    <property type="match status" value="1"/>
</dbReference>
<organism evidence="2 3">
    <name type="scientific">Prosthecobacter debontii</name>
    <dbReference type="NCBI Taxonomy" id="48467"/>
    <lineage>
        <taxon>Bacteria</taxon>
        <taxon>Pseudomonadati</taxon>
        <taxon>Verrucomicrobiota</taxon>
        <taxon>Verrucomicrobiia</taxon>
        <taxon>Verrucomicrobiales</taxon>
        <taxon>Verrucomicrobiaceae</taxon>
        <taxon>Prosthecobacter</taxon>
    </lineage>
</organism>
<protein>
    <submittedName>
        <fullName evidence="2">Carboxymethylenebutenolidase</fullName>
    </submittedName>
</protein>
<dbReference type="Gene3D" id="3.40.50.1820">
    <property type="entry name" value="alpha/beta hydrolase"/>
    <property type="match status" value="1"/>
</dbReference>
<evidence type="ECO:0000259" key="1">
    <source>
        <dbReference type="Pfam" id="PF01738"/>
    </source>
</evidence>
<dbReference type="OrthoDB" id="9787933at2"/>
<accession>A0A1T4WU69</accession>